<proteinExistence type="predicted"/>
<name>A0ABQ3I526_9BACT</name>
<dbReference type="RefSeq" id="WP_189628808.1">
    <property type="nucleotide sequence ID" value="NZ_BNAG01000001.1"/>
</dbReference>
<evidence type="ECO:0000313" key="4">
    <source>
        <dbReference type="Proteomes" id="UP000658258"/>
    </source>
</evidence>
<dbReference type="Gene3D" id="3.90.1580.10">
    <property type="entry name" value="paralog of FGE (formylglycine-generating enzyme)"/>
    <property type="match status" value="1"/>
</dbReference>
<protein>
    <recommendedName>
        <fullName evidence="2">Sulfatase-modifying factor enzyme-like domain-containing protein</fullName>
    </recommendedName>
</protein>
<gene>
    <name evidence="3" type="ORF">GCM10011340_07110</name>
</gene>
<dbReference type="InterPro" id="IPR016187">
    <property type="entry name" value="CTDL_fold"/>
</dbReference>
<organism evidence="3 4">
    <name type="scientific">Roseivirga thermotolerans</name>
    <dbReference type="NCBI Taxonomy" id="1758176"/>
    <lineage>
        <taxon>Bacteria</taxon>
        <taxon>Pseudomonadati</taxon>
        <taxon>Bacteroidota</taxon>
        <taxon>Cytophagia</taxon>
        <taxon>Cytophagales</taxon>
        <taxon>Roseivirgaceae</taxon>
        <taxon>Roseivirga</taxon>
    </lineage>
</organism>
<feature type="region of interest" description="Disordered" evidence="1">
    <location>
        <begin position="128"/>
        <end position="168"/>
    </location>
</feature>
<evidence type="ECO:0000313" key="3">
    <source>
        <dbReference type="EMBL" id="GHE54986.1"/>
    </source>
</evidence>
<dbReference type="PANTHER" id="PTHR23150">
    <property type="entry name" value="SULFATASE MODIFYING FACTOR 1, 2"/>
    <property type="match status" value="1"/>
</dbReference>
<dbReference type="SUPFAM" id="SSF56436">
    <property type="entry name" value="C-type lectin-like"/>
    <property type="match status" value="1"/>
</dbReference>
<dbReference type="EMBL" id="BNAG01000001">
    <property type="protein sequence ID" value="GHE54986.1"/>
    <property type="molecule type" value="Genomic_DNA"/>
</dbReference>
<feature type="domain" description="Sulfatase-modifying factor enzyme-like" evidence="2">
    <location>
        <begin position="64"/>
        <end position="501"/>
    </location>
</feature>
<evidence type="ECO:0000256" key="1">
    <source>
        <dbReference type="SAM" id="MobiDB-lite"/>
    </source>
</evidence>
<sequence length="525" mass="59412">MKTSVGQIKAGLLGLMVLCSASSCSLLGIGKKDNISAATGEEYATKKDLLGYRPYDDKELPNPPGMVFIQGGRTILGSFEQDLYGSRDNIERTVTVNSFFMDETEVTNSNWKEYVWFQYNPQPLSLPKNVSILDPNDDDNQNLSNPPQAWIPDYTGPTHSKSNPQNYEDIIPDDDVWASDFSFNDVYSENYYSNPGFNKYPVVGVSWRQVVDYCKWRTDFVNLKLIFEMDYDDLPAEFLEEFLVKDQTTGEYQLAIGGQPIGTVNAAGQGQVIEIADFDEFQQEVVEYINLPQNRRRFIERGIYLPDFRLPNEAEWEYAAKATVGTVYLDENEEYGRIYPWDGRGVRNPYGKKRGELLANFKRGRGDYAGIAGNVNNDASVIPEPVGNREPNDFNLFNMAGNVSEWVFDTYRPLSFGDFDDLNPVRKDGTSDPETNYGWQTVRTRDSVAANQSLEYRSLINDRAKVYKGGSWKDVAYWMAPGTRRYLDLDKATNTIGFRCAMISIGTQQLDQSNGIVGKVFGGRK</sequence>
<feature type="compositionally biased region" description="Polar residues" evidence="1">
    <location>
        <begin position="157"/>
        <end position="166"/>
    </location>
</feature>
<dbReference type="PROSITE" id="PS51257">
    <property type="entry name" value="PROKAR_LIPOPROTEIN"/>
    <property type="match status" value="1"/>
</dbReference>
<dbReference type="InterPro" id="IPR005532">
    <property type="entry name" value="SUMF_dom"/>
</dbReference>
<dbReference type="InterPro" id="IPR051043">
    <property type="entry name" value="Sulfatase_Mod_Factor_Kinase"/>
</dbReference>
<accession>A0ABQ3I526</accession>
<dbReference type="PANTHER" id="PTHR23150:SF19">
    <property type="entry name" value="FORMYLGLYCINE-GENERATING ENZYME"/>
    <property type="match status" value="1"/>
</dbReference>
<comment type="caution">
    <text evidence="3">The sequence shown here is derived from an EMBL/GenBank/DDBJ whole genome shotgun (WGS) entry which is preliminary data.</text>
</comment>
<reference evidence="4" key="1">
    <citation type="journal article" date="2019" name="Int. J. Syst. Evol. Microbiol.">
        <title>The Global Catalogue of Microorganisms (GCM) 10K type strain sequencing project: providing services to taxonomists for standard genome sequencing and annotation.</title>
        <authorList>
            <consortium name="The Broad Institute Genomics Platform"/>
            <consortium name="The Broad Institute Genome Sequencing Center for Infectious Disease"/>
            <person name="Wu L."/>
            <person name="Ma J."/>
        </authorList>
    </citation>
    <scope>NUCLEOTIDE SEQUENCE [LARGE SCALE GENOMIC DNA]</scope>
    <source>
        <strain evidence="4">CGMCC 1.15111</strain>
    </source>
</reference>
<dbReference type="Proteomes" id="UP000658258">
    <property type="component" value="Unassembled WGS sequence"/>
</dbReference>
<keyword evidence="4" id="KW-1185">Reference proteome</keyword>
<dbReference type="InterPro" id="IPR042095">
    <property type="entry name" value="SUMF_sf"/>
</dbReference>
<dbReference type="Pfam" id="PF03781">
    <property type="entry name" value="FGE-sulfatase"/>
    <property type="match status" value="1"/>
</dbReference>
<evidence type="ECO:0000259" key="2">
    <source>
        <dbReference type="Pfam" id="PF03781"/>
    </source>
</evidence>